<name>A0A8G1EGI4_9EURY</name>
<reference evidence="3" key="2">
    <citation type="submission" date="2019-03" db="EMBL/GenBank/DDBJ databases">
        <authorList>
            <person name="Chen S.-C."/>
            <person name="Wu S.-Y."/>
            <person name="Lai M.-C."/>
        </authorList>
    </citation>
    <scope>NUCLEOTIDE SEQUENCE</scope>
    <source>
        <strain evidence="3">ML15</strain>
    </source>
</reference>
<reference evidence="3" key="1">
    <citation type="journal article" date="2005" name="Int. J. Syst. Evol. Microbiol.">
        <title>Methanofollis formosanus sp. nov., isolated from a fish pond.</title>
        <authorList>
            <person name="Wu S.Y."/>
            <person name="Chen S.C."/>
            <person name="Lai M.C."/>
        </authorList>
    </citation>
    <scope>NUCLEOTIDE SEQUENCE</scope>
    <source>
        <strain evidence="3">ML15</strain>
    </source>
</reference>
<dbReference type="SUPFAM" id="SSF51735">
    <property type="entry name" value="NAD(P)-binding Rossmann-fold domains"/>
    <property type="match status" value="1"/>
</dbReference>
<evidence type="ECO:0000256" key="1">
    <source>
        <dbReference type="ARBA" id="ARBA00007637"/>
    </source>
</evidence>
<sequence>MSKIVITGGAGFIGSHLAEALVSDHEVVIIDNLDDYYSPALKRRNLDCVMAKGDAIFVRGDITDLAFVRSVIDDTVDYVYHEAAQAGVRISVRDPFKPNTVNVTGTLNVLTAARDAGVKRVINASSSSVYGTVQYLPFDENHPTIPVSPYGISKLAAEHYCRIFYEVYGLPAVSLRYFTVYGPRMRPDLAISIFTRKMLKNEPITVYGDGEQTRDFTFIDDIVKANLNLLKTGAADGYAMNVGGGQRITLNDLIALIREITGSASEVVYSQRQKGDAEHTLAEISLAGKLIGYRPEVSIGGGLGRFIEWYRGEVRWVPSMPAGF</sequence>
<evidence type="ECO:0000313" key="4">
    <source>
        <dbReference type="Proteomes" id="UP000826709"/>
    </source>
</evidence>
<dbReference type="Gene3D" id="3.40.50.720">
    <property type="entry name" value="NAD(P)-binding Rossmann-like Domain"/>
    <property type="match status" value="1"/>
</dbReference>
<dbReference type="Proteomes" id="UP000826709">
    <property type="component" value="Chromosome"/>
</dbReference>
<evidence type="ECO:0000313" key="3">
    <source>
        <dbReference type="EMBL" id="QYZ79858.1"/>
    </source>
</evidence>
<dbReference type="OrthoDB" id="4907at2157"/>
<dbReference type="PANTHER" id="PTHR43000">
    <property type="entry name" value="DTDP-D-GLUCOSE 4,6-DEHYDRATASE-RELATED"/>
    <property type="match status" value="1"/>
</dbReference>
<dbReference type="RefSeq" id="WP_220681165.1">
    <property type="nucleotide sequence ID" value="NZ_CP037968.1"/>
</dbReference>
<gene>
    <name evidence="3" type="ORF">E2N92_10705</name>
</gene>
<dbReference type="CDD" id="cd05256">
    <property type="entry name" value="UDP_AE_SDR_e"/>
    <property type="match status" value="1"/>
</dbReference>
<accession>A0A8G1EGI4</accession>
<feature type="domain" description="NAD-dependent epimerase/dehydratase" evidence="2">
    <location>
        <begin position="4"/>
        <end position="243"/>
    </location>
</feature>
<proteinExistence type="inferred from homology"/>
<dbReference type="AlphaFoldDB" id="A0A8G1EGI4"/>
<dbReference type="KEGG" id="mfk:E2N92_10705"/>
<dbReference type="Pfam" id="PF01370">
    <property type="entry name" value="Epimerase"/>
    <property type="match status" value="1"/>
</dbReference>
<dbReference type="PRINTS" id="PR01713">
    <property type="entry name" value="NUCEPIMERASE"/>
</dbReference>
<dbReference type="Gene3D" id="3.90.25.10">
    <property type="entry name" value="UDP-galactose 4-epimerase, domain 1"/>
    <property type="match status" value="1"/>
</dbReference>
<comment type="similarity">
    <text evidence="1">Belongs to the NAD(P)-dependent epimerase/dehydratase family.</text>
</comment>
<keyword evidence="4" id="KW-1185">Reference proteome</keyword>
<dbReference type="InterPro" id="IPR036291">
    <property type="entry name" value="NAD(P)-bd_dom_sf"/>
</dbReference>
<dbReference type="InterPro" id="IPR001509">
    <property type="entry name" value="Epimerase_deHydtase"/>
</dbReference>
<dbReference type="EMBL" id="CP037968">
    <property type="protein sequence ID" value="QYZ79858.1"/>
    <property type="molecule type" value="Genomic_DNA"/>
</dbReference>
<organism evidence="3 4">
    <name type="scientific">Methanofollis formosanus</name>
    <dbReference type="NCBI Taxonomy" id="299308"/>
    <lineage>
        <taxon>Archaea</taxon>
        <taxon>Methanobacteriati</taxon>
        <taxon>Methanobacteriota</taxon>
        <taxon>Stenosarchaea group</taxon>
        <taxon>Methanomicrobia</taxon>
        <taxon>Methanomicrobiales</taxon>
        <taxon>Methanomicrobiaceae</taxon>
        <taxon>Methanofollis</taxon>
    </lineage>
</organism>
<protein>
    <submittedName>
        <fullName evidence="3">SDR family oxidoreductase</fullName>
    </submittedName>
</protein>
<evidence type="ECO:0000259" key="2">
    <source>
        <dbReference type="Pfam" id="PF01370"/>
    </source>
</evidence>